<dbReference type="PANTHER" id="PTHR33164:SF106">
    <property type="entry name" value="TRANSCRIPTIONAL REGULATORY PROTEIN"/>
    <property type="match status" value="1"/>
</dbReference>
<dbReference type="Proteomes" id="UP001143463">
    <property type="component" value="Unassembled WGS sequence"/>
</dbReference>
<dbReference type="AlphaFoldDB" id="A0A9W6LB13"/>
<dbReference type="GO" id="GO:0003700">
    <property type="term" value="F:DNA-binding transcription factor activity"/>
    <property type="evidence" value="ECO:0007669"/>
    <property type="project" value="InterPro"/>
</dbReference>
<proteinExistence type="predicted"/>
<dbReference type="InterPro" id="IPR039422">
    <property type="entry name" value="MarR/SlyA-like"/>
</dbReference>
<reference evidence="2" key="1">
    <citation type="journal article" date="2014" name="Int. J. Syst. Evol. Microbiol.">
        <title>Complete genome sequence of Corynebacterium casei LMG S-19264T (=DSM 44701T), isolated from a smear-ripened cheese.</title>
        <authorList>
            <consortium name="US DOE Joint Genome Institute (JGI-PGF)"/>
            <person name="Walter F."/>
            <person name="Albersmeier A."/>
            <person name="Kalinowski J."/>
            <person name="Ruckert C."/>
        </authorList>
    </citation>
    <scope>NUCLEOTIDE SEQUENCE</scope>
    <source>
        <strain evidence="2">VKM Ac-1069</strain>
    </source>
</reference>
<sequence>MSDTSCADRARAGTDHEDRAARMVHAHDHATVLPVRADGVAALGTRVHLLGAGVERVVEVVARRQRMRSTEVHALVVIAAAESAGVPATPGELAQTLRLTTGAITGIVDRLVRSGHVRRDPDRADRRRIRLGCREAGRAVAAELLDTLGHRASGVVGALSADELAVVDRVLGELATALTAYLLSPEARGEP</sequence>
<dbReference type="Gene3D" id="1.10.10.10">
    <property type="entry name" value="Winged helix-like DNA-binding domain superfamily/Winged helix DNA-binding domain"/>
    <property type="match status" value="1"/>
</dbReference>
<comment type="caution">
    <text evidence="2">The sequence shown here is derived from an EMBL/GenBank/DDBJ whole genome shotgun (WGS) entry which is preliminary data.</text>
</comment>
<keyword evidence="3" id="KW-1185">Reference proteome</keyword>
<dbReference type="SMART" id="SM00347">
    <property type="entry name" value="HTH_MARR"/>
    <property type="match status" value="1"/>
</dbReference>
<dbReference type="SUPFAM" id="SSF46785">
    <property type="entry name" value="Winged helix' DNA-binding domain"/>
    <property type="match status" value="1"/>
</dbReference>
<evidence type="ECO:0000259" key="1">
    <source>
        <dbReference type="PROSITE" id="PS50995"/>
    </source>
</evidence>
<dbReference type="PRINTS" id="PR00598">
    <property type="entry name" value="HTHMARR"/>
</dbReference>
<dbReference type="InterPro" id="IPR036390">
    <property type="entry name" value="WH_DNA-bd_sf"/>
</dbReference>
<organism evidence="2 3">
    <name type="scientific">Pseudonocardia halophobica</name>
    <dbReference type="NCBI Taxonomy" id="29401"/>
    <lineage>
        <taxon>Bacteria</taxon>
        <taxon>Bacillati</taxon>
        <taxon>Actinomycetota</taxon>
        <taxon>Actinomycetes</taxon>
        <taxon>Pseudonocardiales</taxon>
        <taxon>Pseudonocardiaceae</taxon>
        <taxon>Pseudonocardia</taxon>
    </lineage>
</organism>
<evidence type="ECO:0000313" key="2">
    <source>
        <dbReference type="EMBL" id="GLL14661.1"/>
    </source>
</evidence>
<dbReference type="GO" id="GO:0006950">
    <property type="term" value="P:response to stress"/>
    <property type="evidence" value="ECO:0007669"/>
    <property type="project" value="TreeGrafter"/>
</dbReference>
<dbReference type="PROSITE" id="PS50995">
    <property type="entry name" value="HTH_MARR_2"/>
    <property type="match status" value="1"/>
</dbReference>
<accession>A0A9W6LB13</accession>
<dbReference type="Pfam" id="PF12802">
    <property type="entry name" value="MarR_2"/>
    <property type="match status" value="1"/>
</dbReference>
<dbReference type="InterPro" id="IPR036388">
    <property type="entry name" value="WH-like_DNA-bd_sf"/>
</dbReference>
<reference evidence="2" key="2">
    <citation type="submission" date="2023-01" db="EMBL/GenBank/DDBJ databases">
        <authorList>
            <person name="Sun Q."/>
            <person name="Evtushenko L."/>
        </authorList>
    </citation>
    <scope>NUCLEOTIDE SEQUENCE</scope>
    <source>
        <strain evidence="2">VKM Ac-1069</strain>
    </source>
</reference>
<evidence type="ECO:0000313" key="3">
    <source>
        <dbReference type="Proteomes" id="UP001143463"/>
    </source>
</evidence>
<name>A0A9W6LB13_9PSEU</name>
<dbReference type="InterPro" id="IPR000835">
    <property type="entry name" value="HTH_MarR-typ"/>
</dbReference>
<gene>
    <name evidence="2" type="ORF">GCM10017577_58090</name>
</gene>
<feature type="domain" description="HTH marR-type" evidence="1">
    <location>
        <begin position="40"/>
        <end position="176"/>
    </location>
</feature>
<dbReference type="PANTHER" id="PTHR33164">
    <property type="entry name" value="TRANSCRIPTIONAL REGULATOR, MARR FAMILY"/>
    <property type="match status" value="1"/>
</dbReference>
<dbReference type="RefSeq" id="WP_051738033.1">
    <property type="nucleotide sequence ID" value="NZ_BAAAUZ010000014.1"/>
</dbReference>
<protein>
    <recommendedName>
        <fullName evidence="1">HTH marR-type domain-containing protein</fullName>
    </recommendedName>
</protein>
<dbReference type="EMBL" id="BSFQ01000035">
    <property type="protein sequence ID" value="GLL14661.1"/>
    <property type="molecule type" value="Genomic_DNA"/>
</dbReference>